<dbReference type="EMBL" id="PQXL01000082">
    <property type="protein sequence ID" value="THV52335.1"/>
    <property type="molecule type" value="Genomic_DNA"/>
</dbReference>
<gene>
    <name evidence="1" type="ORF">BGAL_0082g00240</name>
</gene>
<evidence type="ECO:0000313" key="1">
    <source>
        <dbReference type="EMBL" id="THV52335.1"/>
    </source>
</evidence>
<evidence type="ECO:0000313" key="2">
    <source>
        <dbReference type="Proteomes" id="UP000308671"/>
    </source>
</evidence>
<comment type="caution">
    <text evidence="1">The sequence shown here is derived from an EMBL/GenBank/DDBJ whole genome shotgun (WGS) entry which is preliminary data.</text>
</comment>
<keyword evidence="2" id="KW-1185">Reference proteome</keyword>
<organism evidence="1 2">
    <name type="scientific">Botrytis galanthina</name>
    <dbReference type="NCBI Taxonomy" id="278940"/>
    <lineage>
        <taxon>Eukaryota</taxon>
        <taxon>Fungi</taxon>
        <taxon>Dikarya</taxon>
        <taxon>Ascomycota</taxon>
        <taxon>Pezizomycotina</taxon>
        <taxon>Leotiomycetes</taxon>
        <taxon>Helotiales</taxon>
        <taxon>Sclerotiniaceae</taxon>
        <taxon>Botrytis</taxon>
    </lineage>
</organism>
<dbReference type="OrthoDB" id="4425169at2759"/>
<sequence>MPFTEFITPSWVQSDEARDAFSNTIVPSLRSIITSAPSFVLGTAGQKLIENNVAVPEFSFNPILGTEWEDSKYFHDFVKSAEFPTFIANVKPYITVPPSPEVYETDISPKDIFASPIIEVFRINIHEDSEKETAAKIAWEAFAKALEGTHILSGVSVNLPERLFLGLIGWSGIEQRKLALDEAEHLKQAVESLKDSHSFVAELNTVF</sequence>
<reference evidence="1 2" key="1">
    <citation type="submission" date="2017-12" db="EMBL/GenBank/DDBJ databases">
        <title>Comparative genomics of Botrytis spp.</title>
        <authorList>
            <person name="Valero-Jimenez C.A."/>
            <person name="Tapia P."/>
            <person name="Veloso J."/>
            <person name="Silva-Moreno E."/>
            <person name="Staats M."/>
            <person name="Valdes J.H."/>
            <person name="Van Kan J.A.L."/>
        </authorList>
    </citation>
    <scope>NUCLEOTIDE SEQUENCE [LARGE SCALE GENOMIC DNA]</scope>
    <source>
        <strain evidence="1 2">MUCL435</strain>
    </source>
</reference>
<proteinExistence type="predicted"/>
<accession>A0A4S8R7S1</accession>
<name>A0A4S8R7S1_9HELO</name>
<dbReference type="AlphaFoldDB" id="A0A4S8R7S1"/>
<dbReference type="Proteomes" id="UP000308671">
    <property type="component" value="Unassembled WGS sequence"/>
</dbReference>
<protein>
    <submittedName>
        <fullName evidence="1">Uncharacterized protein</fullName>
    </submittedName>
</protein>